<dbReference type="GeneID" id="74307687"/>
<accession>A0A9E7PPS8</accession>
<protein>
    <submittedName>
        <fullName evidence="1">Uncharacterized protein</fullName>
    </submittedName>
</protein>
<reference evidence="1" key="1">
    <citation type="submission" date="2022-04" db="EMBL/GenBank/DDBJ databases">
        <title>Complete genome of Methanoplanus endosymbiosus DSM 3599.</title>
        <authorList>
            <person name="Chen S.-C."/>
            <person name="You Y.-T."/>
            <person name="Zhou Y.-Z."/>
            <person name="Lai M.-C."/>
        </authorList>
    </citation>
    <scope>NUCLEOTIDE SEQUENCE</scope>
    <source>
        <strain evidence="1">DSM 3599</strain>
    </source>
</reference>
<dbReference type="KEGG" id="mend:L6E24_08260"/>
<proteinExistence type="predicted"/>
<dbReference type="AlphaFoldDB" id="A0A9E7PPS8"/>
<organism evidence="1 2">
    <name type="scientific">Methanoplanus endosymbiosus</name>
    <dbReference type="NCBI Taxonomy" id="33865"/>
    <lineage>
        <taxon>Archaea</taxon>
        <taxon>Methanobacteriati</taxon>
        <taxon>Methanobacteriota</taxon>
        <taxon>Stenosarchaea group</taxon>
        <taxon>Methanomicrobia</taxon>
        <taxon>Methanomicrobiales</taxon>
        <taxon>Methanomicrobiaceae</taxon>
        <taxon>Methanoplanus</taxon>
    </lineage>
</organism>
<name>A0A9E7PPS8_9EURY</name>
<sequence>MSGQEGREKWANISGAAPFLPDNAADMLILPGTQTLLIICYIIVSATGEKIGCIGLIVPDSGPFSEVSV</sequence>
<dbReference type="EMBL" id="CP096115">
    <property type="protein sequence ID" value="UUX91372.1"/>
    <property type="molecule type" value="Genomic_DNA"/>
</dbReference>
<dbReference type="RefSeq" id="WP_257741525.1">
    <property type="nucleotide sequence ID" value="NZ_CP096115.1"/>
</dbReference>
<gene>
    <name evidence="1" type="ORF">L6E24_08260</name>
</gene>
<evidence type="ECO:0000313" key="1">
    <source>
        <dbReference type="EMBL" id="UUX91372.1"/>
    </source>
</evidence>
<dbReference type="Proteomes" id="UP001060368">
    <property type="component" value="Chromosome"/>
</dbReference>
<keyword evidence="2" id="KW-1185">Reference proteome</keyword>
<evidence type="ECO:0000313" key="2">
    <source>
        <dbReference type="Proteomes" id="UP001060368"/>
    </source>
</evidence>